<evidence type="ECO:0000256" key="5">
    <source>
        <dbReference type="ARBA" id="ARBA00022692"/>
    </source>
</evidence>
<dbReference type="InterPro" id="IPR035906">
    <property type="entry name" value="MetI-like_sf"/>
</dbReference>
<proteinExistence type="inferred from homology"/>
<reference evidence="10 11" key="1">
    <citation type="submission" date="2014-08" db="EMBL/GenBank/DDBJ databases">
        <authorList>
            <person name="Hassan Y.I."/>
            <person name="Lepp D."/>
            <person name="Zhou T."/>
        </authorList>
    </citation>
    <scope>NUCLEOTIDE SEQUENCE [LARGE SCALE GENOMIC DNA]</scope>
    <source>
        <strain evidence="10 11">IFO13584</strain>
    </source>
</reference>
<dbReference type="InterPro" id="IPR000515">
    <property type="entry name" value="MetI-like"/>
</dbReference>
<dbReference type="Gene3D" id="1.10.3720.10">
    <property type="entry name" value="MetI-like"/>
    <property type="match status" value="1"/>
</dbReference>
<comment type="caution">
    <text evidence="10">The sequence shown here is derived from an EMBL/GenBank/DDBJ whole genome shotgun (WGS) entry which is preliminary data.</text>
</comment>
<dbReference type="Proteomes" id="UP000028981">
    <property type="component" value="Unassembled WGS sequence"/>
</dbReference>
<evidence type="ECO:0000313" key="11">
    <source>
        <dbReference type="Proteomes" id="UP000028981"/>
    </source>
</evidence>
<dbReference type="GO" id="GO:0005886">
    <property type="term" value="C:plasma membrane"/>
    <property type="evidence" value="ECO:0007669"/>
    <property type="project" value="UniProtKB-SubCell"/>
</dbReference>
<dbReference type="AlphaFoldDB" id="A0A087M7T9"/>
<dbReference type="GO" id="GO:0055085">
    <property type="term" value="P:transmembrane transport"/>
    <property type="evidence" value="ECO:0007669"/>
    <property type="project" value="InterPro"/>
</dbReference>
<dbReference type="PROSITE" id="PS50928">
    <property type="entry name" value="ABC_TM1"/>
    <property type="match status" value="1"/>
</dbReference>
<dbReference type="EMBL" id="JQGC01000001">
    <property type="protein sequence ID" value="KFL32942.1"/>
    <property type="molecule type" value="Genomic_DNA"/>
</dbReference>
<dbReference type="STRING" id="46914.JP75_02085"/>
<name>A0A087M7T9_9HYPH</name>
<evidence type="ECO:0000256" key="8">
    <source>
        <dbReference type="RuleBase" id="RU363032"/>
    </source>
</evidence>
<feature type="transmembrane region" description="Helical" evidence="8">
    <location>
        <begin position="233"/>
        <end position="256"/>
    </location>
</feature>
<keyword evidence="3 8" id="KW-0813">Transport</keyword>
<dbReference type="PANTHER" id="PTHR43848">
    <property type="entry name" value="PUTRESCINE TRANSPORT SYSTEM PERMEASE PROTEIN POTI"/>
    <property type="match status" value="1"/>
</dbReference>
<dbReference type="CDD" id="cd06261">
    <property type="entry name" value="TM_PBP2"/>
    <property type="match status" value="1"/>
</dbReference>
<keyword evidence="7 8" id="KW-0472">Membrane</keyword>
<feature type="domain" description="ABC transmembrane type-1" evidence="9">
    <location>
        <begin position="64"/>
        <end position="251"/>
    </location>
</feature>
<feature type="transmembrane region" description="Helical" evidence="8">
    <location>
        <begin position="63"/>
        <end position="87"/>
    </location>
</feature>
<keyword evidence="6 8" id="KW-1133">Transmembrane helix</keyword>
<feature type="transmembrane region" description="Helical" evidence="8">
    <location>
        <begin position="99"/>
        <end position="126"/>
    </location>
</feature>
<evidence type="ECO:0000313" key="10">
    <source>
        <dbReference type="EMBL" id="KFL32942.1"/>
    </source>
</evidence>
<dbReference type="InterPro" id="IPR051789">
    <property type="entry name" value="Bact_Polyamine_Transport"/>
</dbReference>
<keyword evidence="4" id="KW-1003">Cell membrane</keyword>
<evidence type="ECO:0000259" key="9">
    <source>
        <dbReference type="PROSITE" id="PS50928"/>
    </source>
</evidence>
<feature type="transmembrane region" description="Helical" evidence="8">
    <location>
        <begin position="132"/>
        <end position="155"/>
    </location>
</feature>
<evidence type="ECO:0000256" key="6">
    <source>
        <dbReference type="ARBA" id="ARBA00022989"/>
    </source>
</evidence>
<dbReference type="SUPFAM" id="SSF161098">
    <property type="entry name" value="MetI-like"/>
    <property type="match status" value="1"/>
</dbReference>
<keyword evidence="5 8" id="KW-0812">Transmembrane</keyword>
<accession>A0A087M7T9</accession>
<evidence type="ECO:0000256" key="3">
    <source>
        <dbReference type="ARBA" id="ARBA00022448"/>
    </source>
</evidence>
<evidence type="ECO:0000256" key="4">
    <source>
        <dbReference type="ARBA" id="ARBA00022475"/>
    </source>
</evidence>
<evidence type="ECO:0000256" key="2">
    <source>
        <dbReference type="ARBA" id="ARBA00007069"/>
    </source>
</evidence>
<feature type="transmembrane region" description="Helical" evidence="8">
    <location>
        <begin position="176"/>
        <end position="199"/>
    </location>
</feature>
<sequence>MAAKGRNAVFVVFSIFLYAPFLAIFILAFQGPQGGLNFPLRDPSLHWFHDLIDPRSLSDFRPAIGRSVILALVASAITTIVSLAAGLAFRRRFTGSATLFYLTIGSLVVPSSLVSIGIGIICSMLGIQMTWWGSALGAQLTWTLPFGVLIMLAVFSHFDRSLEEAARDLGANRWQVLRHVTIPVVAPGLFAVALLSFMLSYDEFARTAVVAGSENTLPLELFAFMSLSVSPTIYALGTVTTLLSIGALVIATAVLIRSANRRRAP</sequence>
<comment type="subcellular location">
    <subcellularLocation>
        <location evidence="1 8">Cell membrane</location>
        <topology evidence="1 8">Multi-pass membrane protein</topology>
    </subcellularLocation>
</comment>
<dbReference type="Pfam" id="PF00528">
    <property type="entry name" value="BPD_transp_1"/>
    <property type="match status" value="1"/>
</dbReference>
<feature type="transmembrane region" description="Helical" evidence="8">
    <location>
        <begin position="7"/>
        <end position="29"/>
    </location>
</feature>
<organism evidence="10 11">
    <name type="scientific">Devosia riboflavina</name>
    <dbReference type="NCBI Taxonomy" id="46914"/>
    <lineage>
        <taxon>Bacteria</taxon>
        <taxon>Pseudomonadati</taxon>
        <taxon>Pseudomonadota</taxon>
        <taxon>Alphaproteobacteria</taxon>
        <taxon>Hyphomicrobiales</taxon>
        <taxon>Devosiaceae</taxon>
        <taxon>Devosia</taxon>
    </lineage>
</organism>
<gene>
    <name evidence="10" type="ORF">JP75_02085</name>
</gene>
<keyword evidence="11" id="KW-1185">Reference proteome</keyword>
<evidence type="ECO:0000256" key="1">
    <source>
        <dbReference type="ARBA" id="ARBA00004651"/>
    </source>
</evidence>
<comment type="similarity">
    <text evidence="2">Belongs to the binding-protein-dependent transport system permease family. CysTW subfamily.</text>
</comment>
<evidence type="ECO:0000256" key="7">
    <source>
        <dbReference type="ARBA" id="ARBA00023136"/>
    </source>
</evidence>
<dbReference type="PANTHER" id="PTHR43848:SF2">
    <property type="entry name" value="PUTRESCINE TRANSPORT SYSTEM PERMEASE PROTEIN POTI"/>
    <property type="match status" value="1"/>
</dbReference>
<protein>
    <submittedName>
        <fullName evidence="10">ABC transporter permease</fullName>
    </submittedName>
</protein>